<protein>
    <submittedName>
        <fullName evidence="1">Uncharacterized protein</fullName>
    </submittedName>
</protein>
<evidence type="ECO:0000313" key="1">
    <source>
        <dbReference type="EMBL" id="CAK7327207.1"/>
    </source>
</evidence>
<evidence type="ECO:0000313" key="2">
    <source>
        <dbReference type="Proteomes" id="UP001314170"/>
    </source>
</evidence>
<reference evidence="1 2" key="1">
    <citation type="submission" date="2024-01" db="EMBL/GenBank/DDBJ databases">
        <authorList>
            <person name="Waweru B."/>
        </authorList>
    </citation>
    <scope>NUCLEOTIDE SEQUENCE [LARGE SCALE GENOMIC DNA]</scope>
</reference>
<sequence length="126" mass="12876">MPVGLALALVERLGAGVGWPRPRRACVGGSVLGWQALALVGFSANIDIGWLGCNEPSREVRCTEGSSAGVCVDGGVLVGVWRSLAGGVLGGEGDEAEGVLGGVRVLLAWGKTKGRSVFGSSWSKRK</sequence>
<comment type="caution">
    <text evidence="1">The sequence shown here is derived from an EMBL/GenBank/DDBJ whole genome shotgun (WGS) entry which is preliminary data.</text>
</comment>
<organism evidence="1 2">
    <name type="scientific">Dovyalis caffra</name>
    <dbReference type="NCBI Taxonomy" id="77055"/>
    <lineage>
        <taxon>Eukaryota</taxon>
        <taxon>Viridiplantae</taxon>
        <taxon>Streptophyta</taxon>
        <taxon>Embryophyta</taxon>
        <taxon>Tracheophyta</taxon>
        <taxon>Spermatophyta</taxon>
        <taxon>Magnoliopsida</taxon>
        <taxon>eudicotyledons</taxon>
        <taxon>Gunneridae</taxon>
        <taxon>Pentapetalae</taxon>
        <taxon>rosids</taxon>
        <taxon>fabids</taxon>
        <taxon>Malpighiales</taxon>
        <taxon>Salicaceae</taxon>
        <taxon>Flacourtieae</taxon>
        <taxon>Dovyalis</taxon>
    </lineage>
</organism>
<gene>
    <name evidence="1" type="ORF">DCAF_LOCUS4914</name>
</gene>
<name>A0AAV1QZP5_9ROSI</name>
<dbReference type="EMBL" id="CAWUPB010000851">
    <property type="protein sequence ID" value="CAK7327207.1"/>
    <property type="molecule type" value="Genomic_DNA"/>
</dbReference>
<proteinExistence type="predicted"/>
<keyword evidence="2" id="KW-1185">Reference proteome</keyword>
<accession>A0AAV1QZP5</accession>
<dbReference type="AlphaFoldDB" id="A0AAV1QZP5"/>
<dbReference type="Proteomes" id="UP001314170">
    <property type="component" value="Unassembled WGS sequence"/>
</dbReference>